<accession>A0ABQ4SQT9</accession>
<dbReference type="EMBL" id="BPQR01000012">
    <property type="protein sequence ID" value="GJE05535.1"/>
    <property type="molecule type" value="Genomic_DNA"/>
</dbReference>
<dbReference type="RefSeq" id="WP_238274222.1">
    <property type="nucleotide sequence ID" value="NZ_BPQR01000012.1"/>
</dbReference>
<sequence>MTPIRVESSVVEPVSVAEMRAYLRLDPDDGGAEDALIGSLIGAARAALERETRRLLVPGRYRIALPSRPPDGILPLPLSPLAGVTRAALAEAGGALSDLPEGSVQVGSDGLEGPCLLFASALPPLGGRTLLVEVEAGFGTAAFPLPLPLALAIRRLAAGWFEHRGDEPEAGLPATVAALLAPYRWRRL</sequence>
<reference evidence="1" key="2">
    <citation type="submission" date="2021-08" db="EMBL/GenBank/DDBJ databases">
        <authorList>
            <person name="Tani A."/>
            <person name="Ola A."/>
            <person name="Ogura Y."/>
            <person name="Katsura K."/>
            <person name="Hayashi T."/>
        </authorList>
    </citation>
    <scope>NUCLEOTIDE SEQUENCE</scope>
    <source>
        <strain evidence="1">LMG 23639</strain>
    </source>
</reference>
<dbReference type="InterPro" id="IPR011738">
    <property type="entry name" value="Phage_CHP"/>
</dbReference>
<dbReference type="Gene3D" id="1.10.3230.30">
    <property type="entry name" value="Phage gp6-like head-tail connector protein"/>
    <property type="match status" value="1"/>
</dbReference>
<name>A0ABQ4SQT9_9HYPH</name>
<dbReference type="NCBIfam" id="TIGR02215">
    <property type="entry name" value="phage_chp_gp8"/>
    <property type="match status" value="1"/>
</dbReference>
<organism evidence="1 2">
    <name type="scientific">Methylobacterium jeotgali</name>
    <dbReference type="NCBI Taxonomy" id="381630"/>
    <lineage>
        <taxon>Bacteria</taxon>
        <taxon>Pseudomonadati</taxon>
        <taxon>Pseudomonadota</taxon>
        <taxon>Alphaproteobacteria</taxon>
        <taxon>Hyphomicrobiales</taxon>
        <taxon>Methylobacteriaceae</taxon>
        <taxon>Methylobacterium</taxon>
    </lineage>
</organism>
<dbReference type="CDD" id="cd08054">
    <property type="entry name" value="gp6"/>
    <property type="match status" value="1"/>
</dbReference>
<protein>
    <recommendedName>
        <fullName evidence="3">PhiE125 gp8 family phage protein</fullName>
    </recommendedName>
</protein>
<evidence type="ECO:0000313" key="2">
    <source>
        <dbReference type="Proteomes" id="UP001055102"/>
    </source>
</evidence>
<evidence type="ECO:0008006" key="3">
    <source>
        <dbReference type="Google" id="ProtNLM"/>
    </source>
</evidence>
<keyword evidence="2" id="KW-1185">Reference proteome</keyword>
<evidence type="ECO:0000313" key="1">
    <source>
        <dbReference type="EMBL" id="GJE05535.1"/>
    </source>
</evidence>
<reference evidence="1" key="1">
    <citation type="journal article" date="2021" name="Front. Microbiol.">
        <title>Comprehensive Comparative Genomics and Phenotyping of Methylobacterium Species.</title>
        <authorList>
            <person name="Alessa O."/>
            <person name="Ogura Y."/>
            <person name="Fujitani Y."/>
            <person name="Takami H."/>
            <person name="Hayashi T."/>
            <person name="Sahin N."/>
            <person name="Tani A."/>
        </authorList>
    </citation>
    <scope>NUCLEOTIDE SEQUENCE</scope>
    <source>
        <strain evidence="1">LMG 23639</strain>
    </source>
</reference>
<proteinExistence type="predicted"/>
<gene>
    <name evidence="1" type="ORF">AOPFMNJM_0835</name>
</gene>
<dbReference type="Proteomes" id="UP001055102">
    <property type="component" value="Unassembled WGS sequence"/>
</dbReference>
<comment type="caution">
    <text evidence="1">The sequence shown here is derived from an EMBL/GenBank/DDBJ whole genome shotgun (WGS) entry which is preliminary data.</text>
</comment>